<dbReference type="EMBL" id="JAYKOT010000003">
    <property type="protein sequence ID" value="MEB3429321.1"/>
    <property type="molecule type" value="Genomic_DNA"/>
</dbReference>
<dbReference type="InterPro" id="IPR027783">
    <property type="entry name" value="Bacterial_PH-related"/>
</dbReference>
<comment type="caution">
    <text evidence="3">The sequence shown here is derived from an EMBL/GenBank/DDBJ whole genome shotgun (WGS) entry which is preliminary data.</text>
</comment>
<keyword evidence="1" id="KW-1133">Transmembrane helix</keyword>
<organism evidence="3 4">
    <name type="scientific">Citroniella saccharovorans</name>
    <dbReference type="NCBI Taxonomy" id="2053367"/>
    <lineage>
        <taxon>Bacteria</taxon>
        <taxon>Bacillati</taxon>
        <taxon>Bacillota</taxon>
        <taxon>Tissierellia</taxon>
        <taxon>Tissierellales</taxon>
        <taxon>Peptoniphilaceae</taxon>
        <taxon>Citroniella</taxon>
    </lineage>
</organism>
<feature type="transmembrane region" description="Helical" evidence="1">
    <location>
        <begin position="314"/>
        <end position="334"/>
    </location>
</feature>
<dbReference type="Proteomes" id="UP001357733">
    <property type="component" value="Unassembled WGS sequence"/>
</dbReference>
<dbReference type="RefSeq" id="WP_324619518.1">
    <property type="nucleotide sequence ID" value="NZ_JAYKOT010000003.1"/>
</dbReference>
<dbReference type="Pfam" id="PF10882">
    <property type="entry name" value="bPH_5"/>
    <property type="match status" value="1"/>
</dbReference>
<feature type="transmembrane region" description="Helical" evidence="1">
    <location>
        <begin position="83"/>
        <end position="101"/>
    </location>
</feature>
<evidence type="ECO:0000313" key="3">
    <source>
        <dbReference type="EMBL" id="MEB3429321.1"/>
    </source>
</evidence>
<dbReference type="AlphaFoldDB" id="A0AAW9MQF3"/>
<proteinExistence type="predicted"/>
<keyword evidence="4" id="KW-1185">Reference proteome</keyword>
<sequence>MIFDLIIVSSLFLVIILIQFQIKQITKYKNGYILATSIPFDLIEDERIKEITEELKRENSILFKIFLPLPLLIFIAETELVKMLLFVFVITIYAILINIFTNKSMKELREYKKIKNIKSNIKYADLKANVEIKKNMPSKFMHILPMIILLPGLFFLDFEVKTSTLFLITGAILNLSLIYFAIVIEKSPNIIYSELEEVNVDLNVRNKGNFSKFILIFTLILSIINLIGTILSYNNPYSYLPFIVYIVFVTLGLIFIIIKQNNISKEKNINLNVDEKDYYDIFGYKNEDDKRILVPSKLSPGNMDINRGRPLGKAIFYGSIAIGILFFASLPYFLTPANYKYNFENDRILISAKLYKDEINYKDIEEVKILDEFPGKDVIRINGTSLKSQNYGSFSIKGIGNVRLYYYKSSKKVIFIRADKNYIFNQKTDRDTKELYEKIISMKFK</sequence>
<feature type="domain" description="Bacterial Pleckstrin homology" evidence="2">
    <location>
        <begin position="340"/>
        <end position="423"/>
    </location>
</feature>
<feature type="transmembrane region" description="Helical" evidence="1">
    <location>
        <begin position="6"/>
        <end position="22"/>
    </location>
</feature>
<reference evidence="3 4" key="1">
    <citation type="submission" date="2024-01" db="EMBL/GenBank/DDBJ databases">
        <title>Complete genome sequence of Citroniella saccharovorans strain M6.X9, isolated from human fecal sample.</title>
        <authorList>
            <person name="Cheng G."/>
            <person name="Westerholm M."/>
            <person name="Schnurer A."/>
        </authorList>
    </citation>
    <scope>NUCLEOTIDE SEQUENCE [LARGE SCALE GENOMIC DNA]</scope>
    <source>
        <strain evidence="3 4">DSM 29873</strain>
    </source>
</reference>
<feature type="transmembrane region" description="Helical" evidence="1">
    <location>
        <begin position="213"/>
        <end position="233"/>
    </location>
</feature>
<accession>A0AAW9MQF3</accession>
<feature type="transmembrane region" description="Helical" evidence="1">
    <location>
        <begin position="140"/>
        <end position="158"/>
    </location>
</feature>
<keyword evidence="1" id="KW-0472">Membrane</keyword>
<keyword evidence="1" id="KW-0812">Transmembrane</keyword>
<evidence type="ECO:0000256" key="1">
    <source>
        <dbReference type="SAM" id="Phobius"/>
    </source>
</evidence>
<evidence type="ECO:0000259" key="2">
    <source>
        <dbReference type="Pfam" id="PF10882"/>
    </source>
</evidence>
<evidence type="ECO:0000313" key="4">
    <source>
        <dbReference type="Proteomes" id="UP001357733"/>
    </source>
</evidence>
<protein>
    <submittedName>
        <fullName evidence="3">PH domain-containing protein</fullName>
    </submittedName>
</protein>
<feature type="transmembrane region" description="Helical" evidence="1">
    <location>
        <begin position="239"/>
        <end position="258"/>
    </location>
</feature>
<feature type="transmembrane region" description="Helical" evidence="1">
    <location>
        <begin position="164"/>
        <end position="184"/>
    </location>
</feature>
<gene>
    <name evidence="3" type="ORF">VLK81_04705</name>
</gene>
<name>A0AAW9MQF3_9FIRM</name>
<feature type="transmembrane region" description="Helical" evidence="1">
    <location>
        <begin position="61"/>
        <end position="77"/>
    </location>
</feature>